<organism evidence="1 2">
    <name type="scientific">Qipengyuania aquimaris</name>
    <dbReference type="NCBI Taxonomy" id="255984"/>
    <lineage>
        <taxon>Bacteria</taxon>
        <taxon>Pseudomonadati</taxon>
        <taxon>Pseudomonadota</taxon>
        <taxon>Alphaproteobacteria</taxon>
        <taxon>Sphingomonadales</taxon>
        <taxon>Erythrobacteraceae</taxon>
        <taxon>Qipengyuania</taxon>
    </lineage>
</organism>
<dbReference type="RefSeq" id="WP_222405398.1">
    <property type="nucleotide sequence ID" value="NZ_JAHVKP010000001.1"/>
</dbReference>
<protein>
    <submittedName>
        <fullName evidence="1">Biliverdin-producing heme oxygenase</fullName>
    </submittedName>
</protein>
<reference evidence="1" key="1">
    <citation type="submission" date="2021-06" db="EMBL/GenBank/DDBJ databases">
        <title>50 bacteria genomes isolated from Dapeng, Shenzhen, China.</title>
        <authorList>
            <person name="Zheng W."/>
            <person name="Yu S."/>
            <person name="Huang Y."/>
        </authorList>
    </citation>
    <scope>NUCLEOTIDE SEQUENCE</scope>
    <source>
        <strain evidence="1">DP4N28-2</strain>
    </source>
</reference>
<proteinExistence type="predicted"/>
<sequence>MRNELREATEAAHRRLDAAAGSLPLTCDHDYAIFLKAQYSARAAMERAFSHTPPADIQAPPAQTPHLARDIASFGRVLPVPAEAPRFDSPLEALGAAWVIAGSSLGNRTLLARRRKAGLSGADAFLSDPSMPDYFRRLLAVIEAADPSSSLEPATRGALKCFALFEGAFADHLMEQAA</sequence>
<evidence type="ECO:0000313" key="1">
    <source>
        <dbReference type="EMBL" id="MBY6218659.1"/>
    </source>
</evidence>
<dbReference type="Proteomes" id="UP000824927">
    <property type="component" value="Unassembled WGS sequence"/>
</dbReference>
<accession>A0A9Q3S1W3</accession>
<dbReference type="SUPFAM" id="SSF48613">
    <property type="entry name" value="Heme oxygenase-like"/>
    <property type="match status" value="1"/>
</dbReference>
<dbReference type="AlphaFoldDB" id="A0A9Q3S1W3"/>
<comment type="caution">
    <text evidence="1">The sequence shown here is derived from an EMBL/GenBank/DDBJ whole genome shotgun (WGS) entry which is preliminary data.</text>
</comment>
<name>A0A9Q3S1W3_9SPHN</name>
<dbReference type="InterPro" id="IPR016084">
    <property type="entry name" value="Haem_Oase-like_multi-hlx"/>
</dbReference>
<evidence type="ECO:0000313" key="2">
    <source>
        <dbReference type="Proteomes" id="UP000824927"/>
    </source>
</evidence>
<dbReference type="EMBL" id="JAHVKP010000001">
    <property type="protein sequence ID" value="MBY6218659.1"/>
    <property type="molecule type" value="Genomic_DNA"/>
</dbReference>
<dbReference type="CDD" id="cd19166">
    <property type="entry name" value="HemeO-bac"/>
    <property type="match status" value="1"/>
</dbReference>
<dbReference type="Gene3D" id="1.20.910.10">
    <property type="entry name" value="Heme oxygenase-like"/>
    <property type="match status" value="1"/>
</dbReference>
<gene>
    <name evidence="1" type="ORF">KUV31_09945</name>
</gene>